<evidence type="ECO:0000313" key="3">
    <source>
        <dbReference type="EMBL" id="AOR33410.1"/>
    </source>
</evidence>
<dbReference type="RefSeq" id="WP_069779983.1">
    <property type="nucleotide sequence ID" value="NZ_CP017248.1"/>
</dbReference>
<organism evidence="3 4">
    <name type="scientific">Streptomyces fodineus</name>
    <dbReference type="NCBI Taxonomy" id="1904616"/>
    <lineage>
        <taxon>Bacteria</taxon>
        <taxon>Bacillati</taxon>
        <taxon>Actinomycetota</taxon>
        <taxon>Actinomycetes</taxon>
        <taxon>Kitasatosporales</taxon>
        <taxon>Streptomycetaceae</taxon>
        <taxon>Streptomyces</taxon>
    </lineage>
</organism>
<reference evidence="4" key="1">
    <citation type="submission" date="2016-09" db="EMBL/GenBank/DDBJ databases">
        <title>Streptomyces puniciscabiei strain:TW1S1 Genome sequencing and assembly.</title>
        <authorList>
            <person name="Kim M.-K."/>
            <person name="Kim S.B."/>
        </authorList>
    </citation>
    <scope>NUCLEOTIDE SEQUENCE [LARGE SCALE GENOMIC DNA]</scope>
    <source>
        <strain evidence="4">TW1S1</strain>
    </source>
</reference>
<name>A0A1D7YD54_9ACTN</name>
<dbReference type="AlphaFoldDB" id="A0A1D7YD54"/>
<feature type="signal peptide" evidence="2">
    <location>
        <begin position="1"/>
        <end position="29"/>
    </location>
</feature>
<accession>A0A1D7YD54</accession>
<dbReference type="KEGG" id="spun:BFF78_22155"/>
<evidence type="ECO:0000256" key="1">
    <source>
        <dbReference type="SAM" id="MobiDB-lite"/>
    </source>
</evidence>
<keyword evidence="2" id="KW-0732">Signal</keyword>
<dbReference type="Proteomes" id="UP000094960">
    <property type="component" value="Chromosome"/>
</dbReference>
<gene>
    <name evidence="3" type="ORF">BFF78_22155</name>
</gene>
<evidence type="ECO:0000256" key="2">
    <source>
        <dbReference type="SAM" id="SignalP"/>
    </source>
</evidence>
<evidence type="ECO:0000313" key="4">
    <source>
        <dbReference type="Proteomes" id="UP000094960"/>
    </source>
</evidence>
<feature type="chain" id="PRO_5009102804" description="Ig-like domain-containing protein" evidence="2">
    <location>
        <begin position="30"/>
        <end position="134"/>
    </location>
</feature>
<keyword evidence="4" id="KW-1185">Reference proteome</keyword>
<proteinExistence type="predicted"/>
<protein>
    <recommendedName>
        <fullName evidence="5">Ig-like domain-containing protein</fullName>
    </recommendedName>
</protein>
<feature type="region of interest" description="Disordered" evidence="1">
    <location>
        <begin position="85"/>
        <end position="129"/>
    </location>
</feature>
<sequence length="134" mass="14555">MRKISRGIIAAALTASAFLAVPTMSGAHAATKAPAAPAGDCHLTADTPTYANHTITGYGGRWDCSSDATIIVKLMERHDFRRDRVLDQQRGSGRQIDLHPSYGCEPDSQYRVYSETDGPGDVKVQSPEVTYRCQ</sequence>
<evidence type="ECO:0008006" key="5">
    <source>
        <dbReference type="Google" id="ProtNLM"/>
    </source>
</evidence>
<dbReference type="EMBL" id="CP017248">
    <property type="protein sequence ID" value="AOR33410.1"/>
    <property type="molecule type" value="Genomic_DNA"/>
</dbReference>